<evidence type="ECO:0000256" key="1">
    <source>
        <dbReference type="ARBA" id="ARBA00022603"/>
    </source>
</evidence>
<dbReference type="EMBL" id="CP001291">
    <property type="protein sequence ID" value="ACK69679.1"/>
    <property type="molecule type" value="Genomic_DNA"/>
</dbReference>
<reference evidence="5" key="1">
    <citation type="journal article" date="2011" name="MBio">
        <title>Novel metabolic attributes of the genus Cyanothece, comprising a group of unicellular nitrogen-fixing Cyanobacteria.</title>
        <authorList>
            <person name="Bandyopadhyay A."/>
            <person name="Elvitigala T."/>
            <person name="Welsh E."/>
            <person name="Stockel J."/>
            <person name="Liberton M."/>
            <person name="Min H."/>
            <person name="Sherman L.A."/>
            <person name="Pakrasi H.B."/>
        </authorList>
    </citation>
    <scope>NUCLEOTIDE SEQUENCE [LARGE SCALE GENOMIC DNA]</scope>
    <source>
        <strain evidence="5">PCC 7424</strain>
    </source>
</reference>
<organism evidence="4 5">
    <name type="scientific">Gloeothece citriformis (strain PCC 7424)</name>
    <name type="common">Cyanothece sp. (strain PCC 7424)</name>
    <dbReference type="NCBI Taxonomy" id="65393"/>
    <lineage>
        <taxon>Bacteria</taxon>
        <taxon>Bacillati</taxon>
        <taxon>Cyanobacteriota</taxon>
        <taxon>Cyanophyceae</taxon>
        <taxon>Oscillatoriophycideae</taxon>
        <taxon>Chroococcales</taxon>
        <taxon>Aphanothecaceae</taxon>
        <taxon>Gloeothece</taxon>
        <taxon>Gloeothece citriformis</taxon>
    </lineage>
</organism>
<dbReference type="KEGG" id="cyc:PCC7424_1231"/>
<gene>
    <name evidence="4" type="ordered locus">PCC7424_1231</name>
</gene>
<accession>B7K7B1</accession>
<feature type="domain" description="Methyltransferase" evidence="3">
    <location>
        <begin position="44"/>
        <end position="148"/>
    </location>
</feature>
<sequence>MEILPGEVFAKTEDFDGSIRQLLPKYEEVLDVIVSLVPPGVEQILELGCGTGELSLKLLNRYPKVKIVALDYSERMITYAQTKIVDKGYSDRWKGVQLDFGVWANEEESQALGSGFDACVSSLAIHHLTDEMKQKLFERISKTLKPGGVFWNGDPVLVEFPLIQEVYQKIREDWATQQGTTITEVRAKLGTTKPYGYSSQDQLATLETHLQMLKTAGFTSVAVPWKYYGMAVFGGMISIMDN</sequence>
<protein>
    <submittedName>
        <fullName evidence="4">Methyltransferase type 12</fullName>
    </submittedName>
</protein>
<dbReference type="eggNOG" id="COG2226">
    <property type="taxonomic scope" value="Bacteria"/>
</dbReference>
<dbReference type="CDD" id="cd02440">
    <property type="entry name" value="AdoMet_MTases"/>
    <property type="match status" value="1"/>
</dbReference>
<keyword evidence="1 4" id="KW-0489">Methyltransferase</keyword>
<dbReference type="Proteomes" id="UP000002384">
    <property type="component" value="Chromosome"/>
</dbReference>
<dbReference type="RefSeq" id="WP_012598625.1">
    <property type="nucleotide sequence ID" value="NC_011729.1"/>
</dbReference>
<keyword evidence="2 4" id="KW-0808">Transferase</keyword>
<dbReference type="InterPro" id="IPR029063">
    <property type="entry name" value="SAM-dependent_MTases_sf"/>
</dbReference>
<dbReference type="AlphaFoldDB" id="B7K7B1"/>
<keyword evidence="5" id="KW-1185">Reference proteome</keyword>
<evidence type="ECO:0000259" key="3">
    <source>
        <dbReference type="Pfam" id="PF13649"/>
    </source>
</evidence>
<dbReference type="HOGENOM" id="CLU_081790_1_1_3"/>
<dbReference type="STRING" id="65393.PCC7424_1231"/>
<dbReference type="Gene3D" id="3.40.50.150">
    <property type="entry name" value="Vaccinia Virus protein VP39"/>
    <property type="match status" value="1"/>
</dbReference>
<dbReference type="SUPFAM" id="SSF53335">
    <property type="entry name" value="S-adenosyl-L-methionine-dependent methyltransferases"/>
    <property type="match status" value="1"/>
</dbReference>
<evidence type="ECO:0000313" key="4">
    <source>
        <dbReference type="EMBL" id="ACK69679.1"/>
    </source>
</evidence>
<proteinExistence type="predicted"/>
<dbReference type="GO" id="GO:0008168">
    <property type="term" value="F:methyltransferase activity"/>
    <property type="evidence" value="ECO:0007669"/>
    <property type="project" value="UniProtKB-KW"/>
</dbReference>
<evidence type="ECO:0000256" key="2">
    <source>
        <dbReference type="ARBA" id="ARBA00022679"/>
    </source>
</evidence>
<dbReference type="PANTHER" id="PTHR43861">
    <property type="entry name" value="TRANS-ACONITATE 2-METHYLTRANSFERASE-RELATED"/>
    <property type="match status" value="1"/>
</dbReference>
<evidence type="ECO:0000313" key="5">
    <source>
        <dbReference type="Proteomes" id="UP000002384"/>
    </source>
</evidence>
<dbReference type="GO" id="GO:0032259">
    <property type="term" value="P:methylation"/>
    <property type="evidence" value="ECO:0007669"/>
    <property type="project" value="UniProtKB-KW"/>
</dbReference>
<name>B7K7B1_GLOC7</name>
<dbReference type="PANTHER" id="PTHR43861:SF1">
    <property type="entry name" value="TRANS-ACONITATE 2-METHYLTRANSFERASE"/>
    <property type="match status" value="1"/>
</dbReference>
<dbReference type="InterPro" id="IPR041698">
    <property type="entry name" value="Methyltransf_25"/>
</dbReference>
<dbReference type="Pfam" id="PF13649">
    <property type="entry name" value="Methyltransf_25"/>
    <property type="match status" value="1"/>
</dbReference>